<name>A0AAT9J826_9VIRU</name>
<organism evidence="2">
    <name type="scientific">Porphyromonas phage phage008a_KCOM2797</name>
    <dbReference type="NCBI Taxonomy" id="3154099"/>
    <lineage>
        <taxon>Viruses</taxon>
    </lineage>
</organism>
<feature type="domain" description="HTH cro/C1-type" evidence="1">
    <location>
        <begin position="15"/>
        <end position="47"/>
    </location>
</feature>
<dbReference type="InterPro" id="IPR001387">
    <property type="entry name" value="Cro/C1-type_HTH"/>
</dbReference>
<accession>A0AAT9J826</accession>
<dbReference type="Gene3D" id="1.10.10.60">
    <property type="entry name" value="Homeodomain-like"/>
    <property type="match status" value="1"/>
</dbReference>
<dbReference type="SUPFAM" id="SSF47413">
    <property type="entry name" value="lambda repressor-like DNA-binding domains"/>
    <property type="match status" value="1"/>
</dbReference>
<dbReference type="EMBL" id="BK068090">
    <property type="protein sequence ID" value="DBA54987.1"/>
    <property type="molecule type" value="Genomic_DNA"/>
</dbReference>
<dbReference type="Pfam" id="PF01381">
    <property type="entry name" value="HTH_3"/>
    <property type="match status" value="1"/>
</dbReference>
<reference evidence="2" key="1">
    <citation type="journal article" date="2023" name="Microbiome">
        <title>Phages are unrecognized players in the ecology of the oral pathogen Porphyromonas gingivalis.</title>
        <authorList>
            <person name="Matrishin C.B."/>
            <person name="Haase E.M."/>
            <person name="Dewhirst F.E."/>
            <person name="Mark Welch J.L."/>
            <person name="Miranda-Sanchez F."/>
            <person name="Chen T."/>
            <person name="MacFarland D.C."/>
            <person name="Kauffman K.M."/>
        </authorList>
    </citation>
    <scope>NUCLEOTIDE SEQUENCE</scope>
</reference>
<dbReference type="GO" id="GO:0003677">
    <property type="term" value="F:DNA binding"/>
    <property type="evidence" value="ECO:0007669"/>
    <property type="project" value="InterPro"/>
</dbReference>
<evidence type="ECO:0000313" key="2">
    <source>
        <dbReference type="EMBL" id="DBA54987.1"/>
    </source>
</evidence>
<dbReference type="CDD" id="cd00093">
    <property type="entry name" value="HTH_XRE"/>
    <property type="match status" value="1"/>
</dbReference>
<proteinExistence type="predicted"/>
<reference evidence="2" key="2">
    <citation type="submission" date="2024-05" db="EMBL/GenBank/DDBJ databases">
        <authorList>
            <person name="Matrishin C.B."/>
            <person name="Kauffman K.M."/>
        </authorList>
    </citation>
    <scope>NUCLEOTIDE SEQUENCE</scope>
</reference>
<protein>
    <submittedName>
        <fullName evidence="2">Terminase SSU</fullName>
    </submittedName>
</protein>
<evidence type="ECO:0000259" key="1">
    <source>
        <dbReference type="PROSITE" id="PS50943"/>
    </source>
</evidence>
<dbReference type="InterPro" id="IPR010982">
    <property type="entry name" value="Lambda_DNA-bd_dom_sf"/>
</dbReference>
<dbReference type="PROSITE" id="PS50943">
    <property type="entry name" value="HTH_CROC1"/>
    <property type="match status" value="1"/>
</dbReference>
<sequence>MGKDLTIKQKKDWAKVLYTKERLTQSEIAERTGVSRVTINKWINNERWEELRTSITITREEQLKSLYRQLAALNDTINSREEGERFPTASEADTISKMAGAIKKMETDVGLSDIISVFSDLIAWLRQHDLAEAKRLTAILDAYVKHKLD</sequence>